<protein>
    <submittedName>
        <fullName evidence="1">Uncharacterized protein</fullName>
    </submittedName>
</protein>
<dbReference type="Proteomes" id="UP000219167">
    <property type="component" value="Unassembled WGS sequence"/>
</dbReference>
<keyword evidence="2" id="KW-1185">Reference proteome</keyword>
<evidence type="ECO:0000313" key="1">
    <source>
        <dbReference type="EMBL" id="SOC46284.1"/>
    </source>
</evidence>
<proteinExistence type="predicted"/>
<reference evidence="1 2" key="1">
    <citation type="submission" date="2017-08" db="EMBL/GenBank/DDBJ databases">
        <authorList>
            <person name="de Groot N.N."/>
        </authorList>
    </citation>
    <scope>NUCLEOTIDE SEQUENCE [LARGE SCALE GENOMIC DNA]</scope>
    <source>
        <strain evidence="1 2">JC85</strain>
    </source>
</reference>
<organism evidence="1 2">
    <name type="scientific">Rhizobium subbaraonis</name>
    <dbReference type="NCBI Taxonomy" id="908946"/>
    <lineage>
        <taxon>Bacteria</taxon>
        <taxon>Pseudomonadati</taxon>
        <taxon>Pseudomonadota</taxon>
        <taxon>Alphaproteobacteria</taxon>
        <taxon>Hyphomicrobiales</taxon>
        <taxon>Rhizobiaceae</taxon>
        <taxon>Rhizobium/Agrobacterium group</taxon>
        <taxon>Rhizobium</taxon>
    </lineage>
</organism>
<dbReference type="EMBL" id="OBQD01000021">
    <property type="protein sequence ID" value="SOC46284.1"/>
    <property type="molecule type" value="Genomic_DNA"/>
</dbReference>
<accession>A0A285UWL5</accession>
<dbReference type="AlphaFoldDB" id="A0A285UWL5"/>
<sequence length="80" mass="8569">MLAASTSSVILQPISARARAIVRRAGASADKTFFNVSVDDEAAIAEAVEAGYLVLLRGHDTIWRITARGEAYLTQLRGAH</sequence>
<dbReference type="RefSeq" id="WP_097142590.1">
    <property type="nucleotide sequence ID" value="NZ_OBQD01000021.1"/>
</dbReference>
<gene>
    <name evidence="1" type="ORF">SAMN05892877_12190</name>
</gene>
<evidence type="ECO:0000313" key="2">
    <source>
        <dbReference type="Proteomes" id="UP000219167"/>
    </source>
</evidence>
<name>A0A285UWL5_9HYPH</name>